<dbReference type="GO" id="GO:0005125">
    <property type="term" value="F:cytokine activity"/>
    <property type="evidence" value="ECO:0007669"/>
    <property type="project" value="UniProtKB-KW"/>
</dbReference>
<dbReference type="GeneTree" id="ENSGT00390000007831"/>
<name>A0AAY4EKS5_9TELE</name>
<dbReference type="Ensembl" id="ENSDCDT00010068944.1">
    <property type="protein sequence ID" value="ENSDCDP00010058247.1"/>
    <property type="gene ID" value="ENSDCDG00010032823.1"/>
</dbReference>
<feature type="coiled-coil region" evidence="6">
    <location>
        <begin position="105"/>
        <end position="154"/>
    </location>
</feature>
<dbReference type="PANTHER" id="PTHR11419">
    <property type="entry name" value="INTERFERON GAMMA"/>
    <property type="match status" value="1"/>
</dbReference>
<evidence type="ECO:0000256" key="8">
    <source>
        <dbReference type="SAM" id="SignalP"/>
    </source>
</evidence>
<evidence type="ECO:0008006" key="11">
    <source>
        <dbReference type="Google" id="ProtNLM"/>
    </source>
</evidence>
<reference evidence="9" key="3">
    <citation type="submission" date="2025-09" db="UniProtKB">
        <authorList>
            <consortium name="Ensembl"/>
        </authorList>
    </citation>
    <scope>IDENTIFICATION</scope>
</reference>
<dbReference type="AlphaFoldDB" id="A0AAY4EKS5"/>
<feature type="chain" id="PRO_5044232426" description="Interferon gamma" evidence="8">
    <location>
        <begin position="27"/>
        <end position="199"/>
    </location>
</feature>
<keyword evidence="3" id="KW-0202">Cytokine</keyword>
<reference evidence="9" key="2">
    <citation type="submission" date="2025-08" db="UniProtKB">
        <authorList>
            <consortium name="Ensembl"/>
        </authorList>
    </citation>
    <scope>IDENTIFICATION</scope>
</reference>
<dbReference type="Gene3D" id="1.20.1250.10">
    <property type="match status" value="1"/>
</dbReference>
<evidence type="ECO:0000256" key="2">
    <source>
        <dbReference type="ARBA" id="ARBA00007566"/>
    </source>
</evidence>
<sequence length="199" mass="23066">MRTESRHLAIQALLCGMLWLTQQTTGSPDLIPENLDKSVQNVNSYLRTINDVSKYSGGPVFLSMLKDYEVKFEVRLHQNSLRILMGEMLNVYLQILSNMLNKTQEQRVKEDLLYLKSKLEELKREFFKTNTAKLKQSLEELEAIKTSNELVQRKAIFELKKVFREAASIGGPDSKSHQASLPVNKRRVRQTLRSKMHKQ</sequence>
<feature type="region of interest" description="Disordered" evidence="7">
    <location>
        <begin position="169"/>
        <end position="199"/>
    </location>
</feature>
<reference evidence="9 10" key="1">
    <citation type="submission" date="2020-06" db="EMBL/GenBank/DDBJ databases">
        <authorList>
            <consortium name="Wellcome Sanger Institute Data Sharing"/>
        </authorList>
    </citation>
    <scope>NUCLEOTIDE SEQUENCE [LARGE SCALE GENOMIC DNA]</scope>
</reference>
<dbReference type="GO" id="GO:0005133">
    <property type="term" value="F:type II interferon receptor binding"/>
    <property type="evidence" value="ECO:0007669"/>
    <property type="project" value="InterPro"/>
</dbReference>
<evidence type="ECO:0000313" key="9">
    <source>
        <dbReference type="Ensembl" id="ENSDCDP00010058247.1"/>
    </source>
</evidence>
<keyword evidence="5" id="KW-0325">Glycoprotein</keyword>
<proteinExistence type="inferred from homology"/>
<evidence type="ECO:0000256" key="6">
    <source>
        <dbReference type="SAM" id="Coils"/>
    </source>
</evidence>
<keyword evidence="6" id="KW-0175">Coiled coil</keyword>
<evidence type="ECO:0000256" key="5">
    <source>
        <dbReference type="ARBA" id="ARBA00023180"/>
    </source>
</evidence>
<dbReference type="GO" id="GO:0005615">
    <property type="term" value="C:extracellular space"/>
    <property type="evidence" value="ECO:0007669"/>
    <property type="project" value="UniProtKB-KW"/>
</dbReference>
<dbReference type="Pfam" id="PF00714">
    <property type="entry name" value="IFN-gamma"/>
    <property type="match status" value="1"/>
</dbReference>
<feature type="compositionally biased region" description="Basic residues" evidence="7">
    <location>
        <begin position="184"/>
        <end position="199"/>
    </location>
</feature>
<comment type="subcellular location">
    <subcellularLocation>
        <location evidence="1">Secreted</location>
    </subcellularLocation>
</comment>
<keyword evidence="10" id="KW-1185">Reference proteome</keyword>
<dbReference type="Proteomes" id="UP000694580">
    <property type="component" value="Chromosome 15"/>
</dbReference>
<evidence type="ECO:0000256" key="1">
    <source>
        <dbReference type="ARBA" id="ARBA00004613"/>
    </source>
</evidence>
<comment type="similarity">
    <text evidence="2">Belongs to the type II (or gamma) interferon family.</text>
</comment>
<dbReference type="InterPro" id="IPR002069">
    <property type="entry name" value="Interferon_gamma"/>
</dbReference>
<protein>
    <recommendedName>
        <fullName evidence="11">Interferon gamma</fullName>
    </recommendedName>
</protein>
<evidence type="ECO:0000256" key="4">
    <source>
        <dbReference type="ARBA" id="ARBA00022525"/>
    </source>
</evidence>
<evidence type="ECO:0000313" key="10">
    <source>
        <dbReference type="Proteomes" id="UP000694580"/>
    </source>
</evidence>
<feature type="signal peptide" evidence="8">
    <location>
        <begin position="1"/>
        <end position="26"/>
    </location>
</feature>
<dbReference type="InterPro" id="IPR009079">
    <property type="entry name" value="4_helix_cytokine-like_core"/>
</dbReference>
<keyword evidence="8" id="KW-0732">Signal</keyword>
<accession>A0AAY4EKS5</accession>
<evidence type="ECO:0000256" key="7">
    <source>
        <dbReference type="SAM" id="MobiDB-lite"/>
    </source>
</evidence>
<dbReference type="GO" id="GO:0006955">
    <property type="term" value="P:immune response"/>
    <property type="evidence" value="ECO:0007669"/>
    <property type="project" value="InterPro"/>
</dbReference>
<dbReference type="PANTHER" id="PTHR11419:SF0">
    <property type="entry name" value="INTERFERON GAMMA"/>
    <property type="match status" value="1"/>
</dbReference>
<dbReference type="SUPFAM" id="SSF47266">
    <property type="entry name" value="4-helical cytokines"/>
    <property type="match status" value="1"/>
</dbReference>
<keyword evidence="4" id="KW-0964">Secreted</keyword>
<organism evidence="9 10">
    <name type="scientific">Denticeps clupeoides</name>
    <name type="common">denticle herring</name>
    <dbReference type="NCBI Taxonomy" id="299321"/>
    <lineage>
        <taxon>Eukaryota</taxon>
        <taxon>Metazoa</taxon>
        <taxon>Chordata</taxon>
        <taxon>Craniata</taxon>
        <taxon>Vertebrata</taxon>
        <taxon>Euteleostomi</taxon>
        <taxon>Actinopterygii</taxon>
        <taxon>Neopterygii</taxon>
        <taxon>Teleostei</taxon>
        <taxon>Clupei</taxon>
        <taxon>Clupeiformes</taxon>
        <taxon>Denticipitoidei</taxon>
        <taxon>Denticipitidae</taxon>
        <taxon>Denticeps</taxon>
    </lineage>
</organism>
<evidence type="ECO:0000256" key="3">
    <source>
        <dbReference type="ARBA" id="ARBA00022514"/>
    </source>
</evidence>